<dbReference type="InterPro" id="IPR050340">
    <property type="entry name" value="Cytosolic_Fe-S_CAF"/>
</dbReference>
<dbReference type="Pfam" id="PF02906">
    <property type="entry name" value="Fe_hyd_lg_C"/>
    <property type="match status" value="1"/>
</dbReference>
<dbReference type="GO" id="GO:0008901">
    <property type="term" value="F:ferredoxin hydrogenase activity"/>
    <property type="evidence" value="ECO:0007669"/>
    <property type="project" value="UniProtKB-EC"/>
</dbReference>
<dbReference type="EC" id="1.12.7.2" evidence="2"/>
<dbReference type="Gene3D" id="3.30.70.20">
    <property type="match status" value="1"/>
</dbReference>
<dbReference type="InterPro" id="IPR017896">
    <property type="entry name" value="4Fe4S_Fe-S-bd"/>
</dbReference>
<dbReference type="Gene3D" id="3.40.950.10">
    <property type="entry name" value="Fe-only Hydrogenase (Larger Subunit), Chain L, domain 3"/>
    <property type="match status" value="1"/>
</dbReference>
<evidence type="ECO:0000313" key="3">
    <source>
        <dbReference type="Proteomes" id="UP000050326"/>
    </source>
</evidence>
<dbReference type="InterPro" id="IPR009016">
    <property type="entry name" value="Fe_hydrogenase"/>
</dbReference>
<dbReference type="OrthoDB" id="9798098at2"/>
<comment type="caution">
    <text evidence="2">The sequence shown here is derived from an EMBL/GenBank/DDBJ whole genome shotgun (WGS) entry which is preliminary data.</text>
</comment>
<evidence type="ECO:0000259" key="1">
    <source>
        <dbReference type="PROSITE" id="PS51379"/>
    </source>
</evidence>
<dbReference type="PATRIC" id="fig|36849.3.peg.3214"/>
<dbReference type="InterPro" id="IPR004108">
    <property type="entry name" value="Fe_hydrogenase_lsu_C"/>
</dbReference>
<accession>A0A0P8WM59</accession>
<name>A0A0P8WM59_9CLOT</name>
<dbReference type="Proteomes" id="UP000050326">
    <property type="component" value="Unassembled WGS sequence"/>
</dbReference>
<dbReference type="RefSeq" id="WP_054876024.1">
    <property type="nucleotide sequence ID" value="NZ_LKET01000039.1"/>
</dbReference>
<evidence type="ECO:0000313" key="2">
    <source>
        <dbReference type="EMBL" id="KPU43591.1"/>
    </source>
</evidence>
<organism evidence="2 3">
    <name type="scientific">Oxobacter pfennigii</name>
    <dbReference type="NCBI Taxonomy" id="36849"/>
    <lineage>
        <taxon>Bacteria</taxon>
        <taxon>Bacillati</taxon>
        <taxon>Bacillota</taxon>
        <taxon>Clostridia</taxon>
        <taxon>Eubacteriales</taxon>
        <taxon>Clostridiaceae</taxon>
        <taxon>Oxobacter</taxon>
    </lineage>
</organism>
<keyword evidence="2" id="KW-0560">Oxidoreductase</keyword>
<dbReference type="SUPFAM" id="SSF54862">
    <property type="entry name" value="4Fe-4S ferredoxins"/>
    <property type="match status" value="1"/>
</dbReference>
<dbReference type="AlphaFoldDB" id="A0A0P8WM59"/>
<dbReference type="PANTHER" id="PTHR11615">
    <property type="entry name" value="NITRATE, FORMATE, IRON DEHYDROGENASE"/>
    <property type="match status" value="1"/>
</dbReference>
<dbReference type="SUPFAM" id="SSF53920">
    <property type="entry name" value="Fe-only hydrogenase"/>
    <property type="match status" value="1"/>
</dbReference>
<keyword evidence="3" id="KW-1185">Reference proteome</keyword>
<proteinExistence type="predicted"/>
<sequence length="448" mass="49733">MKNESYFRIFREAVRLQKEGRLIDGIENISIEDMDEGLLRGYIASALGQEPEEGISLTELAKKALREYEMNKPILTVTGECEDDCREAGVHKCVKSCPFESIFYDRKASRIKISKEDCTGCSECIDACHKKKIIDKIQYFPIANIIRDHKAPVYAAIAPAFAGQFGEGITAGKLRTAFKMLGFDDMVEVAIFADILSIREAVEFDRLVKEVGDFMITSCCCPIWMAMLKKHYRALVEHVTPSVSPMIAAGRVLKKLVSEAKVVFIGPCVAKKAEAKEPDVAGAIDYVMTFDELNEVFKVSEINISELKEDISDCSSKGGRIYARTGGVSQCIEETLEKISPKRMIKLKAVQGNGVKECKELLDKAIKGEIDANFLEGMGCIGGCVGGPKVVIDKETGRVKVNEYGEQAEYKTPVDSLCVLKVLGGIGFEIIDELKEENEKTRIFRRKL</sequence>
<reference evidence="2 3" key="1">
    <citation type="submission" date="2015-09" db="EMBL/GenBank/DDBJ databases">
        <title>Genome sequence of Oxobacter pfennigii DSM 3222.</title>
        <authorList>
            <person name="Poehlein A."/>
            <person name="Bengelsdorf F.R."/>
            <person name="Schiel-Bengelsdorf B."/>
            <person name="Duerre P."/>
            <person name="Daniel R."/>
        </authorList>
    </citation>
    <scope>NUCLEOTIDE SEQUENCE [LARGE SCALE GENOMIC DNA]</scope>
    <source>
        <strain evidence="2 3">DSM 3222</strain>
    </source>
</reference>
<dbReference type="EMBL" id="LKET01000039">
    <property type="protein sequence ID" value="KPU43591.1"/>
    <property type="molecule type" value="Genomic_DNA"/>
</dbReference>
<dbReference type="PROSITE" id="PS51379">
    <property type="entry name" value="4FE4S_FER_2"/>
    <property type="match status" value="1"/>
</dbReference>
<dbReference type="STRING" id="36849.OXPF_30320"/>
<protein>
    <submittedName>
        <fullName evidence="2">Iron hydrogenase 1</fullName>
        <ecNumber evidence="2">1.12.7.2</ecNumber>
    </submittedName>
</protein>
<gene>
    <name evidence="2" type="ORF">OXPF_30320</name>
</gene>
<feature type="domain" description="4Fe-4S ferredoxin-type" evidence="1">
    <location>
        <begin position="109"/>
        <end position="139"/>
    </location>
</feature>